<dbReference type="RefSeq" id="WP_239153084.1">
    <property type="nucleotide sequence ID" value="NZ_BOPG01000127.1"/>
</dbReference>
<dbReference type="EMBL" id="BOPG01000127">
    <property type="protein sequence ID" value="GIJ64748.1"/>
    <property type="molecule type" value="Genomic_DNA"/>
</dbReference>
<evidence type="ECO:0000313" key="1">
    <source>
        <dbReference type="EMBL" id="GIJ64748.1"/>
    </source>
</evidence>
<name>A0A8J3ZNA3_9ACTN</name>
<proteinExistence type="predicted"/>
<organism evidence="1 2">
    <name type="scientific">Virgisporangium aurantiacum</name>
    <dbReference type="NCBI Taxonomy" id="175570"/>
    <lineage>
        <taxon>Bacteria</taxon>
        <taxon>Bacillati</taxon>
        <taxon>Actinomycetota</taxon>
        <taxon>Actinomycetes</taxon>
        <taxon>Micromonosporales</taxon>
        <taxon>Micromonosporaceae</taxon>
        <taxon>Virgisporangium</taxon>
    </lineage>
</organism>
<reference evidence="1" key="1">
    <citation type="submission" date="2021-01" db="EMBL/GenBank/DDBJ databases">
        <title>Whole genome shotgun sequence of Virgisporangium aurantiacum NBRC 16421.</title>
        <authorList>
            <person name="Komaki H."/>
            <person name="Tamura T."/>
        </authorList>
    </citation>
    <scope>NUCLEOTIDE SEQUENCE</scope>
    <source>
        <strain evidence="1">NBRC 16421</strain>
    </source>
</reference>
<evidence type="ECO:0000313" key="2">
    <source>
        <dbReference type="Proteomes" id="UP000612585"/>
    </source>
</evidence>
<gene>
    <name evidence="1" type="ORF">Vau01_122640</name>
</gene>
<dbReference type="Proteomes" id="UP000612585">
    <property type="component" value="Unassembled WGS sequence"/>
</dbReference>
<keyword evidence="2" id="KW-1185">Reference proteome</keyword>
<dbReference type="AlphaFoldDB" id="A0A8J3ZNA3"/>
<accession>A0A8J3ZNA3</accession>
<comment type="caution">
    <text evidence="1">The sequence shown here is derived from an EMBL/GenBank/DDBJ whole genome shotgun (WGS) entry which is preliminary data.</text>
</comment>
<sequence>MLGSTDANGWAALDRTQAALDHAETHPGLAGPLALRRTAPHTYTVGPRLDVLTDDQRTNVLNTARCSQPLTVEQANVLLAALVLHRSPRPAEDGIVHVEPETPYREWRQRHLDAERELRARGLLHADHRPDSITVSPTVTYSLRYRETPTGF</sequence>
<protein>
    <submittedName>
        <fullName evidence="1">Uncharacterized protein</fullName>
    </submittedName>
</protein>